<keyword evidence="2" id="KW-1185">Reference proteome</keyword>
<dbReference type="AlphaFoldDB" id="A0A1Z4JI39"/>
<evidence type="ECO:0000313" key="1">
    <source>
        <dbReference type="EMBL" id="BAY56400.1"/>
    </source>
</evidence>
<sequence>MARPGRFINANYERITIAFTSAEYDALIAKKPQNMPEATFVRQAAFERLGIDPKTVNQTVQAA</sequence>
<proteinExistence type="predicted"/>
<reference evidence="1 2" key="1">
    <citation type="submission" date="2017-06" db="EMBL/GenBank/DDBJ databases">
        <title>Genome sequencing of cyanobaciteial culture collection at National Institute for Environmental Studies (NIES).</title>
        <authorList>
            <person name="Hirose Y."/>
            <person name="Shimura Y."/>
            <person name="Fujisawa T."/>
            <person name="Nakamura Y."/>
            <person name="Kawachi M."/>
        </authorList>
    </citation>
    <scope>NUCLEOTIDE SEQUENCE [LARGE SCALE GENOMIC DNA]</scope>
    <source>
        <strain evidence="1 2">NIES-2135</strain>
    </source>
</reference>
<evidence type="ECO:0000313" key="2">
    <source>
        <dbReference type="Proteomes" id="UP000217895"/>
    </source>
</evidence>
<name>A0A1Z4JI39_LEPBY</name>
<dbReference type="Proteomes" id="UP000217895">
    <property type="component" value="Chromosome"/>
</dbReference>
<dbReference type="EMBL" id="AP018203">
    <property type="protein sequence ID" value="BAY56400.1"/>
    <property type="molecule type" value="Genomic_DNA"/>
</dbReference>
<accession>A0A1Z4JI39</accession>
<protein>
    <submittedName>
        <fullName evidence="1">Uncharacterized protein</fullName>
    </submittedName>
</protein>
<gene>
    <name evidence="1" type="ORF">NIES2135_32310</name>
</gene>
<organism evidence="1 2">
    <name type="scientific">Leptolyngbya boryana NIES-2135</name>
    <dbReference type="NCBI Taxonomy" id="1973484"/>
    <lineage>
        <taxon>Bacteria</taxon>
        <taxon>Bacillati</taxon>
        <taxon>Cyanobacteriota</taxon>
        <taxon>Cyanophyceae</taxon>
        <taxon>Leptolyngbyales</taxon>
        <taxon>Leptolyngbyaceae</taxon>
        <taxon>Leptolyngbya group</taxon>
        <taxon>Leptolyngbya</taxon>
    </lineage>
</organism>